<dbReference type="Proteomes" id="UP000694865">
    <property type="component" value="Unplaced"/>
</dbReference>
<keyword evidence="2" id="KW-1185">Reference proteome</keyword>
<dbReference type="GeneID" id="102809558"/>
<feature type="region of interest" description="Disordered" evidence="1">
    <location>
        <begin position="142"/>
        <end position="188"/>
    </location>
</feature>
<accession>A0ABM0M0Z9</accession>
<evidence type="ECO:0000313" key="3">
    <source>
        <dbReference type="RefSeq" id="XP_006813690.1"/>
    </source>
</evidence>
<evidence type="ECO:0000256" key="1">
    <source>
        <dbReference type="SAM" id="MobiDB-lite"/>
    </source>
</evidence>
<proteinExistence type="predicted"/>
<sequence>MADKTDAEKSKVIQYIIGPEGREIFETFEFTEEDDDKSTVPKDILDKFEKHFALKKSLVVSRHKFNTRNQGRNESIDDFVTALKILAKDCAFGTMRDELIRDRIICGIYCEQVKDKLLQKQDPNLEKTLTICRAHEESKKNRQDLAEETSVHSVRSKKTYAQQKQIKKSNYSGTSQKQSHDNPKKEKCGKCGTVHARKQCPAYGRRCLKCHKMNHYQKYCRSKISVHGLNEEESDTESSTLYVGAIKKKCNTEVKRRRVLCDN</sequence>
<gene>
    <name evidence="3" type="primary">LOC102809558</name>
</gene>
<evidence type="ECO:0000313" key="2">
    <source>
        <dbReference type="Proteomes" id="UP000694865"/>
    </source>
</evidence>
<dbReference type="RefSeq" id="XP_006813690.1">
    <property type="nucleotide sequence ID" value="XM_006813627.1"/>
</dbReference>
<protein>
    <submittedName>
        <fullName evidence="3">Uncharacterized protein LOC102809558</fullName>
    </submittedName>
</protein>
<feature type="compositionally biased region" description="Basic and acidic residues" evidence="1">
    <location>
        <begin position="178"/>
        <end position="188"/>
    </location>
</feature>
<organism evidence="2 3">
    <name type="scientific">Saccoglossus kowalevskii</name>
    <name type="common">Acorn worm</name>
    <dbReference type="NCBI Taxonomy" id="10224"/>
    <lineage>
        <taxon>Eukaryota</taxon>
        <taxon>Metazoa</taxon>
        <taxon>Hemichordata</taxon>
        <taxon>Enteropneusta</taxon>
        <taxon>Harrimaniidae</taxon>
        <taxon>Saccoglossus</taxon>
    </lineage>
</organism>
<dbReference type="PANTHER" id="PTHR33198:SF20">
    <property type="entry name" value="RETROTRANSPOSON GAG DOMAIN-CONTAINING PROTEIN"/>
    <property type="match status" value="1"/>
</dbReference>
<dbReference type="PANTHER" id="PTHR33198">
    <property type="entry name" value="ANK_REP_REGION DOMAIN-CONTAINING PROTEIN-RELATED"/>
    <property type="match status" value="1"/>
</dbReference>
<reference evidence="3" key="1">
    <citation type="submission" date="2025-08" db="UniProtKB">
        <authorList>
            <consortium name="RefSeq"/>
        </authorList>
    </citation>
    <scope>IDENTIFICATION</scope>
    <source>
        <tissue evidence="3">Testes</tissue>
    </source>
</reference>
<name>A0ABM0M0Z9_SACKO</name>
<feature type="compositionally biased region" description="Polar residues" evidence="1">
    <location>
        <begin position="159"/>
        <end position="177"/>
    </location>
</feature>